<feature type="domain" description="Helicase HerA-like C-terminal" evidence="2">
    <location>
        <begin position="36"/>
        <end position="558"/>
    </location>
</feature>
<comment type="caution">
    <text evidence="3">The sequence shown here is derived from an EMBL/GenBank/DDBJ whole genome shotgun (WGS) entry which is preliminary data.</text>
</comment>
<evidence type="ECO:0000313" key="3">
    <source>
        <dbReference type="EMBL" id="MDP9890248.1"/>
    </source>
</evidence>
<name>A0ABT9RYC0_9MICC</name>
<dbReference type="InterPro" id="IPR051162">
    <property type="entry name" value="T4SS_component"/>
</dbReference>
<dbReference type="EMBL" id="JAUSRE010000025">
    <property type="protein sequence ID" value="MDP9890248.1"/>
    <property type="molecule type" value="Genomic_DNA"/>
</dbReference>
<dbReference type="InterPro" id="IPR033186">
    <property type="entry name" value="HerA_C"/>
</dbReference>
<dbReference type="PANTHER" id="PTHR30121:SF6">
    <property type="entry name" value="SLR6007 PROTEIN"/>
    <property type="match status" value="1"/>
</dbReference>
<proteinExistence type="predicted"/>
<sequence length="559" mass="59005">MATKTTAEKLATIQKGYTLEGATIELGAAIIDGELHKDAPVRLPLAMMNRHGLVAGATGTGKTVTLHMMAEQLSTAGVPVFLADIKGDLSGLATAAVGSDKLKARTDSIGQAWAGKTFPVEFLALGGDGSGVPVRATVTSFGPILLSRVMELNDTQESSLQLVFYFADRNGLELTDLKDLRAVIQFLTSDEGKDKLEELGGLSKATAGVILREIVNLEAQGLEKFFGEPEFDTAELLRTAPDGRGVITCLELPTLQTKPMLFSTFLMWLLADLFEDLPEAGDLDKPKLVFFLDEAHLLFNGATKAFLDAITTTVRLIRSKGVGIFFVTQTPKDVPADVLGQLANRVQHALRAFTPEDAKALKATVSTFPVSDYDLEETLTSAGIGEAVITVMNEKGAPTPVALTRLRAPESLMGPSDEALVRSTVAGSALLGKYGTAVDNVSAYEKLTGKAAAPTGPAAPGSAAGTPASEAPAASPYDVDAEARRIEEEILGRPSSRPPRTSQPRQPEPQSGGMMGDLGGVLGDALGGGLKSMARSMGTQLGRELLRGVFGTSSRRRRR</sequence>
<dbReference type="Gene3D" id="3.40.50.300">
    <property type="entry name" value="P-loop containing nucleotide triphosphate hydrolases"/>
    <property type="match status" value="2"/>
</dbReference>
<gene>
    <name evidence="3" type="ORF">J2X98_003862</name>
</gene>
<dbReference type="Proteomes" id="UP001226577">
    <property type="component" value="Unassembled WGS sequence"/>
</dbReference>
<keyword evidence="4" id="KW-1185">Reference proteome</keyword>
<dbReference type="Pfam" id="PF05872">
    <property type="entry name" value="HerA_C"/>
    <property type="match status" value="1"/>
</dbReference>
<dbReference type="PANTHER" id="PTHR30121">
    <property type="entry name" value="UNCHARACTERIZED PROTEIN YJGR-RELATED"/>
    <property type="match status" value="1"/>
</dbReference>
<feature type="compositionally biased region" description="Low complexity" evidence="1">
    <location>
        <begin position="493"/>
        <end position="512"/>
    </location>
</feature>
<feature type="region of interest" description="Disordered" evidence="1">
    <location>
        <begin position="489"/>
        <end position="542"/>
    </location>
</feature>
<dbReference type="InterPro" id="IPR027417">
    <property type="entry name" value="P-loop_NTPase"/>
</dbReference>
<evidence type="ECO:0000313" key="4">
    <source>
        <dbReference type="Proteomes" id="UP001226577"/>
    </source>
</evidence>
<accession>A0ABT9RYC0</accession>
<evidence type="ECO:0000259" key="2">
    <source>
        <dbReference type="Pfam" id="PF05872"/>
    </source>
</evidence>
<reference evidence="3 4" key="1">
    <citation type="submission" date="2023-07" db="EMBL/GenBank/DDBJ databases">
        <title>Sorghum-associated microbial communities from plants grown in Nebraska, USA.</title>
        <authorList>
            <person name="Schachtman D."/>
        </authorList>
    </citation>
    <scope>NUCLEOTIDE SEQUENCE [LARGE SCALE GENOMIC DNA]</scope>
    <source>
        <strain evidence="3 4">CC222</strain>
    </source>
</reference>
<evidence type="ECO:0000256" key="1">
    <source>
        <dbReference type="SAM" id="MobiDB-lite"/>
    </source>
</evidence>
<feature type="region of interest" description="Disordered" evidence="1">
    <location>
        <begin position="452"/>
        <end position="476"/>
    </location>
</feature>
<organism evidence="3 4">
    <name type="scientific">Pseudarthrobacter enclensis</name>
    <dbReference type="NCBI Taxonomy" id="993070"/>
    <lineage>
        <taxon>Bacteria</taxon>
        <taxon>Bacillati</taxon>
        <taxon>Actinomycetota</taxon>
        <taxon>Actinomycetes</taxon>
        <taxon>Micrococcales</taxon>
        <taxon>Micrococcaceae</taxon>
        <taxon>Pseudarthrobacter</taxon>
    </lineage>
</organism>
<dbReference type="SUPFAM" id="SSF52540">
    <property type="entry name" value="P-loop containing nucleoside triphosphate hydrolases"/>
    <property type="match status" value="1"/>
</dbReference>
<feature type="compositionally biased region" description="Gly residues" evidence="1">
    <location>
        <begin position="513"/>
        <end position="530"/>
    </location>
</feature>
<protein>
    <submittedName>
        <fullName evidence="3">DNA helicase HerA-like ATPase</fullName>
    </submittedName>
</protein>
<dbReference type="RefSeq" id="WP_307311287.1">
    <property type="nucleotide sequence ID" value="NZ_JAUSRE010000025.1"/>
</dbReference>